<dbReference type="InterPro" id="IPR000595">
    <property type="entry name" value="cNMP-bd_dom"/>
</dbReference>
<dbReference type="CDD" id="cd00038">
    <property type="entry name" value="CAP_ED"/>
    <property type="match status" value="1"/>
</dbReference>
<evidence type="ECO:0000313" key="15">
    <source>
        <dbReference type="EMBL" id="GBG34246.1"/>
    </source>
</evidence>
<evidence type="ECO:0000256" key="7">
    <source>
        <dbReference type="ARBA" id="ARBA00022958"/>
    </source>
</evidence>
<keyword evidence="10 13" id="KW-0472">Membrane</keyword>
<dbReference type="EMBL" id="BEYU01000185">
    <property type="protein sequence ID" value="GBG34246.1"/>
    <property type="molecule type" value="Genomic_DNA"/>
</dbReference>
<evidence type="ECO:0000256" key="2">
    <source>
        <dbReference type="ARBA" id="ARBA00022448"/>
    </source>
</evidence>
<dbReference type="Gene3D" id="2.60.120.10">
    <property type="entry name" value="Jelly Rolls"/>
    <property type="match status" value="1"/>
</dbReference>
<dbReference type="PRINTS" id="PR01463">
    <property type="entry name" value="EAGCHANLFMLY"/>
</dbReference>
<dbReference type="Pfam" id="PF18590">
    <property type="entry name" value="IMP2_N"/>
    <property type="match status" value="1"/>
</dbReference>
<dbReference type="InterPro" id="IPR018490">
    <property type="entry name" value="cNMP-bd_dom_sf"/>
</dbReference>
<dbReference type="InterPro" id="IPR003938">
    <property type="entry name" value="K_chnl_volt-dep_EAG/ELK/ERG"/>
</dbReference>
<keyword evidence="7" id="KW-0630">Potassium</keyword>
<keyword evidence="5" id="KW-0631">Potassium channel</keyword>
<sequence length="930" mass="105447">MACYLTFDVANLGTLHMTWSEEPIEGALAMMTPENPVPKFKFRQNGGRSEIIRRIREDKRTLFRGWCDFVKTGRDLHGTFEILDTEHEAAQIHVTFNTFGDLLPVLAGEEYHVYDHSAVAVTHRENKAFNSVKTMNPAQRMLLQAPAAETPADDAKDAVEPRVRKNSTGALSSVELVGQENETKQRFYGSPSMHKGAFYHMESEKRRGDMSGIFKSFTSSRASERSASDALEESPSRRRHSSVRPSAPARNIEASKMECLNDLGLWDSFYRADSQGKTHIGNPAVFQLLAGDRHAQYRTTYDRALGKNIESLPPKEEGVRRSAANTSTAKVAPEEALARTHQNNKSRNDEKRGSNTHSWLDGLRFVGHLCMQVLFVEVILPHYRFQRIWELWIVVCVLWNAVLLPYHLAFAPNPNDQSETVSTIDGVIDICFIIDLFLNFATAYVDDWGTLITDRREIGRSYLSHWFWVDLPATLPFELFVPPSEATAINMVKCIRLIRITKIFKFLERFRFANSARIMRLFASLMLVCHWIGCLWFFIGVNTSTPCESWADYFDPTLHDVRINGTWVFLDGPYPEGQTAYCSWLSLHRLGTDEAPVTSKYLKSVYWSVTTITSVGYGDVVPITDAETLFTIANMLLGAAIYAMIFSNFVSYIARMDQSSTKYSEKMEDIREQMRYLRLPTQIRTRVEQYFEYVWLCHKGLLDRSNYFYDELPLPLHLECAEFLHLKTLEANPLFKTCSRSFLRGMALRLKPQLVVPGEYVVNKGDAATAIFFVARGELEVLTDFQGHQLGCLEAGDYFGDIGVLTRTKRTASIRALSFCDLHYLAADDLRELLLVYEKDADMVSRNALEFVRIFADTQKDNMASDHDRAILERVKTGLQDPGIAASPSAPALRAIFPEDDPEKDEGIASASRPKRTQIVNPVGGRKSDA</sequence>
<feature type="transmembrane region" description="Helical" evidence="13">
    <location>
        <begin position="632"/>
        <end position="654"/>
    </location>
</feature>
<evidence type="ECO:0000259" key="14">
    <source>
        <dbReference type="PROSITE" id="PS50042"/>
    </source>
</evidence>
<evidence type="ECO:0000256" key="5">
    <source>
        <dbReference type="ARBA" id="ARBA00022826"/>
    </source>
</evidence>
<dbReference type="AlphaFoldDB" id="A0A2R5GTQ4"/>
<dbReference type="PROSITE" id="PS50042">
    <property type="entry name" value="CNMP_BINDING_3"/>
    <property type="match status" value="1"/>
</dbReference>
<dbReference type="InterPro" id="IPR018488">
    <property type="entry name" value="cNMP-bd_CS"/>
</dbReference>
<evidence type="ECO:0000256" key="3">
    <source>
        <dbReference type="ARBA" id="ARBA00022538"/>
    </source>
</evidence>
<feature type="transmembrane region" description="Helical" evidence="13">
    <location>
        <begin position="518"/>
        <end position="539"/>
    </location>
</feature>
<dbReference type="InterPro" id="IPR050818">
    <property type="entry name" value="KCNH_animal-type"/>
</dbReference>
<feature type="region of interest" description="Disordered" evidence="12">
    <location>
        <begin position="217"/>
        <end position="250"/>
    </location>
</feature>
<gene>
    <name evidence="15" type="ORF">FCC1311_104702</name>
</gene>
<dbReference type="InterPro" id="IPR014710">
    <property type="entry name" value="RmlC-like_jellyroll"/>
</dbReference>
<keyword evidence="4 13" id="KW-0812">Transmembrane</keyword>
<feature type="domain" description="Cyclic nucleotide-binding" evidence="14">
    <location>
        <begin position="734"/>
        <end position="834"/>
    </location>
</feature>
<reference evidence="15 16" key="1">
    <citation type="submission" date="2017-12" db="EMBL/GenBank/DDBJ databases">
        <title>Sequencing, de novo assembly and annotation of complete genome of a new Thraustochytrid species, strain FCC1311.</title>
        <authorList>
            <person name="Sedici K."/>
            <person name="Godart F."/>
            <person name="Aiese Cigliano R."/>
            <person name="Sanseverino W."/>
            <person name="Barakat M."/>
            <person name="Ortet P."/>
            <person name="Marechal E."/>
            <person name="Cagnac O."/>
            <person name="Amato A."/>
        </authorList>
    </citation>
    <scope>NUCLEOTIDE SEQUENCE [LARGE SCALE GENOMIC DNA]</scope>
</reference>
<evidence type="ECO:0000256" key="6">
    <source>
        <dbReference type="ARBA" id="ARBA00022882"/>
    </source>
</evidence>
<protein>
    <submittedName>
        <fullName evidence="15">Potassium voltage-gated channel protein eag</fullName>
    </submittedName>
</protein>
<evidence type="ECO:0000256" key="8">
    <source>
        <dbReference type="ARBA" id="ARBA00022989"/>
    </source>
</evidence>
<feature type="region of interest" description="Disordered" evidence="12">
    <location>
        <begin position="312"/>
        <end position="354"/>
    </location>
</feature>
<keyword evidence="8 13" id="KW-1133">Transmembrane helix</keyword>
<evidence type="ECO:0000256" key="13">
    <source>
        <dbReference type="SAM" id="Phobius"/>
    </source>
</evidence>
<dbReference type="InterPro" id="IPR005821">
    <property type="entry name" value="Ion_trans_dom"/>
</dbReference>
<dbReference type="PANTHER" id="PTHR10217">
    <property type="entry name" value="VOLTAGE AND LIGAND GATED POTASSIUM CHANNEL"/>
    <property type="match status" value="1"/>
</dbReference>
<dbReference type="OrthoDB" id="74619at2759"/>
<accession>A0A2R5GTQ4</accession>
<dbReference type="GO" id="GO:0005886">
    <property type="term" value="C:plasma membrane"/>
    <property type="evidence" value="ECO:0007669"/>
    <property type="project" value="TreeGrafter"/>
</dbReference>
<dbReference type="Gene3D" id="1.10.287.630">
    <property type="entry name" value="Helix hairpin bin"/>
    <property type="match status" value="1"/>
</dbReference>
<evidence type="ECO:0000256" key="4">
    <source>
        <dbReference type="ARBA" id="ARBA00022692"/>
    </source>
</evidence>
<keyword evidence="11" id="KW-0407">Ion channel</keyword>
<dbReference type="GO" id="GO:0034702">
    <property type="term" value="C:monoatomic ion channel complex"/>
    <property type="evidence" value="ECO:0007669"/>
    <property type="project" value="UniProtKB-KW"/>
</dbReference>
<keyword evidence="16" id="KW-1185">Reference proteome</keyword>
<dbReference type="InterPro" id="IPR040955">
    <property type="entry name" value="IMP2_N"/>
</dbReference>
<dbReference type="PROSITE" id="PS00888">
    <property type="entry name" value="CNMP_BINDING_1"/>
    <property type="match status" value="1"/>
</dbReference>
<organism evidence="15 16">
    <name type="scientific">Hondaea fermentalgiana</name>
    <dbReference type="NCBI Taxonomy" id="2315210"/>
    <lineage>
        <taxon>Eukaryota</taxon>
        <taxon>Sar</taxon>
        <taxon>Stramenopiles</taxon>
        <taxon>Bigyra</taxon>
        <taxon>Labyrinthulomycetes</taxon>
        <taxon>Thraustochytrida</taxon>
        <taxon>Thraustochytriidae</taxon>
        <taxon>Hondaea</taxon>
    </lineage>
</organism>
<evidence type="ECO:0000256" key="1">
    <source>
        <dbReference type="ARBA" id="ARBA00004141"/>
    </source>
</evidence>
<dbReference type="PANTHER" id="PTHR10217:SF435">
    <property type="entry name" value="POTASSIUM VOLTAGE-GATED CHANNEL PROTEIN EAG"/>
    <property type="match status" value="1"/>
</dbReference>
<keyword evidence="3" id="KW-0633">Potassium transport</keyword>
<evidence type="ECO:0000256" key="9">
    <source>
        <dbReference type="ARBA" id="ARBA00023065"/>
    </source>
</evidence>
<dbReference type="SUPFAM" id="SSF81324">
    <property type="entry name" value="Voltage-gated potassium channels"/>
    <property type="match status" value="1"/>
</dbReference>
<evidence type="ECO:0000256" key="12">
    <source>
        <dbReference type="SAM" id="MobiDB-lite"/>
    </source>
</evidence>
<dbReference type="GO" id="GO:0005249">
    <property type="term" value="F:voltage-gated potassium channel activity"/>
    <property type="evidence" value="ECO:0007669"/>
    <property type="project" value="InterPro"/>
</dbReference>
<dbReference type="SUPFAM" id="SSF51206">
    <property type="entry name" value="cAMP-binding domain-like"/>
    <property type="match status" value="1"/>
</dbReference>
<proteinExistence type="predicted"/>
<keyword evidence="6" id="KW-0851">Voltage-gated channel</keyword>
<dbReference type="InParanoid" id="A0A2R5GTQ4"/>
<dbReference type="SMART" id="SM00100">
    <property type="entry name" value="cNMP"/>
    <property type="match status" value="1"/>
</dbReference>
<dbReference type="Proteomes" id="UP000241890">
    <property type="component" value="Unassembled WGS sequence"/>
</dbReference>
<feature type="region of interest" description="Disordered" evidence="12">
    <location>
        <begin position="883"/>
        <end position="930"/>
    </location>
</feature>
<comment type="subcellular location">
    <subcellularLocation>
        <location evidence="1">Membrane</location>
        <topology evidence="1">Multi-pass membrane protein</topology>
    </subcellularLocation>
</comment>
<dbReference type="Pfam" id="PF00027">
    <property type="entry name" value="cNMP_binding"/>
    <property type="match status" value="1"/>
</dbReference>
<name>A0A2R5GTQ4_9STRA</name>
<keyword evidence="9" id="KW-0406">Ion transport</keyword>
<evidence type="ECO:0000313" key="16">
    <source>
        <dbReference type="Proteomes" id="UP000241890"/>
    </source>
</evidence>
<evidence type="ECO:0000256" key="10">
    <source>
        <dbReference type="ARBA" id="ARBA00023136"/>
    </source>
</evidence>
<keyword evidence="2" id="KW-0813">Transport</keyword>
<dbReference type="Pfam" id="PF00520">
    <property type="entry name" value="Ion_trans"/>
    <property type="match status" value="1"/>
</dbReference>
<dbReference type="GO" id="GO:0042391">
    <property type="term" value="P:regulation of membrane potential"/>
    <property type="evidence" value="ECO:0007669"/>
    <property type="project" value="TreeGrafter"/>
</dbReference>
<comment type="caution">
    <text evidence="15">The sequence shown here is derived from an EMBL/GenBank/DDBJ whole genome shotgun (WGS) entry which is preliminary data.</text>
</comment>
<dbReference type="Gene3D" id="1.10.287.70">
    <property type="match status" value="1"/>
</dbReference>
<feature type="transmembrane region" description="Helical" evidence="13">
    <location>
        <begin position="388"/>
        <end position="406"/>
    </location>
</feature>
<evidence type="ECO:0000256" key="11">
    <source>
        <dbReference type="ARBA" id="ARBA00023303"/>
    </source>
</evidence>